<evidence type="ECO:0000313" key="2">
    <source>
        <dbReference type="EMBL" id="KZT03365.1"/>
    </source>
</evidence>
<keyword evidence="1" id="KW-0472">Membrane</keyword>
<dbReference type="AlphaFoldDB" id="A0A165CSL9"/>
<dbReference type="RefSeq" id="XP_040761105.1">
    <property type="nucleotide sequence ID" value="XM_040902188.1"/>
</dbReference>
<feature type="transmembrane region" description="Helical" evidence="1">
    <location>
        <begin position="15"/>
        <end position="37"/>
    </location>
</feature>
<dbReference type="Proteomes" id="UP000076871">
    <property type="component" value="Unassembled WGS sequence"/>
</dbReference>
<dbReference type="EMBL" id="KV427644">
    <property type="protein sequence ID" value="KZT03365.1"/>
    <property type="molecule type" value="Genomic_DNA"/>
</dbReference>
<keyword evidence="1" id="KW-1133">Transmembrane helix</keyword>
<keyword evidence="3" id="KW-1185">Reference proteome</keyword>
<accession>A0A165CSL9</accession>
<name>A0A165CSL9_9APHY</name>
<organism evidence="2 3">
    <name type="scientific">Laetiporus sulphureus 93-53</name>
    <dbReference type="NCBI Taxonomy" id="1314785"/>
    <lineage>
        <taxon>Eukaryota</taxon>
        <taxon>Fungi</taxon>
        <taxon>Dikarya</taxon>
        <taxon>Basidiomycota</taxon>
        <taxon>Agaricomycotina</taxon>
        <taxon>Agaricomycetes</taxon>
        <taxon>Polyporales</taxon>
        <taxon>Laetiporus</taxon>
    </lineage>
</organism>
<proteinExistence type="predicted"/>
<sequence>MPVCRRNNKNKPRQAIRLGCTVIRLTILEVAILRLGLARIRCTMLRTHATSARNSTAESVAAAFRPCLVVRSAILQDRMTDGTCRSADGGCICRHAKWRA</sequence>
<evidence type="ECO:0000313" key="3">
    <source>
        <dbReference type="Proteomes" id="UP000076871"/>
    </source>
</evidence>
<gene>
    <name evidence="2" type="ORF">LAESUDRAFT_366322</name>
</gene>
<dbReference type="GeneID" id="63819219"/>
<keyword evidence="1" id="KW-0812">Transmembrane</keyword>
<reference evidence="2 3" key="1">
    <citation type="journal article" date="2016" name="Mol. Biol. Evol.">
        <title>Comparative Genomics of Early-Diverging Mushroom-Forming Fungi Provides Insights into the Origins of Lignocellulose Decay Capabilities.</title>
        <authorList>
            <person name="Nagy L.G."/>
            <person name="Riley R."/>
            <person name="Tritt A."/>
            <person name="Adam C."/>
            <person name="Daum C."/>
            <person name="Floudas D."/>
            <person name="Sun H."/>
            <person name="Yadav J.S."/>
            <person name="Pangilinan J."/>
            <person name="Larsson K.H."/>
            <person name="Matsuura K."/>
            <person name="Barry K."/>
            <person name="Labutti K."/>
            <person name="Kuo R."/>
            <person name="Ohm R.A."/>
            <person name="Bhattacharya S.S."/>
            <person name="Shirouzu T."/>
            <person name="Yoshinaga Y."/>
            <person name="Martin F.M."/>
            <person name="Grigoriev I.V."/>
            <person name="Hibbett D.S."/>
        </authorList>
    </citation>
    <scope>NUCLEOTIDE SEQUENCE [LARGE SCALE GENOMIC DNA]</scope>
    <source>
        <strain evidence="2 3">93-53</strain>
    </source>
</reference>
<protein>
    <submittedName>
        <fullName evidence="2">Uncharacterized protein</fullName>
    </submittedName>
</protein>
<dbReference type="InParanoid" id="A0A165CSL9"/>
<evidence type="ECO:0000256" key="1">
    <source>
        <dbReference type="SAM" id="Phobius"/>
    </source>
</evidence>